<dbReference type="CDD" id="cd13132">
    <property type="entry name" value="MATE_eukaryotic"/>
    <property type="match status" value="1"/>
</dbReference>
<feature type="transmembrane region" description="Helical" evidence="7">
    <location>
        <begin position="548"/>
        <end position="567"/>
    </location>
</feature>
<dbReference type="GO" id="GO:0042910">
    <property type="term" value="F:xenobiotic transmembrane transporter activity"/>
    <property type="evidence" value="ECO:0007669"/>
    <property type="project" value="InterPro"/>
</dbReference>
<proteinExistence type="inferred from homology"/>
<evidence type="ECO:0000313" key="8">
    <source>
        <dbReference type="EMBL" id="TPX77003.1"/>
    </source>
</evidence>
<keyword evidence="3 7" id="KW-0812">Transmembrane</keyword>
<feature type="transmembrane region" description="Helical" evidence="7">
    <location>
        <begin position="366"/>
        <end position="383"/>
    </location>
</feature>
<feature type="compositionally biased region" description="Polar residues" evidence="6">
    <location>
        <begin position="37"/>
        <end position="47"/>
    </location>
</feature>
<dbReference type="InterPro" id="IPR002528">
    <property type="entry name" value="MATE_fam"/>
</dbReference>
<dbReference type="EMBL" id="QEAP01000031">
    <property type="protein sequence ID" value="TPX77003.1"/>
    <property type="molecule type" value="Genomic_DNA"/>
</dbReference>
<dbReference type="NCBIfam" id="TIGR00797">
    <property type="entry name" value="matE"/>
    <property type="match status" value="1"/>
</dbReference>
<dbReference type="GO" id="GO:0015297">
    <property type="term" value="F:antiporter activity"/>
    <property type="evidence" value="ECO:0007669"/>
    <property type="project" value="InterPro"/>
</dbReference>
<evidence type="ECO:0000256" key="7">
    <source>
        <dbReference type="SAM" id="Phobius"/>
    </source>
</evidence>
<name>A0A507FL60_9FUNG</name>
<dbReference type="GO" id="GO:1990961">
    <property type="term" value="P:xenobiotic detoxification by transmembrane export across the plasma membrane"/>
    <property type="evidence" value="ECO:0007669"/>
    <property type="project" value="InterPro"/>
</dbReference>
<feature type="compositionally biased region" description="Polar residues" evidence="6">
    <location>
        <begin position="12"/>
        <end position="28"/>
    </location>
</feature>
<dbReference type="AlphaFoldDB" id="A0A507FL60"/>
<dbReference type="GO" id="GO:0016020">
    <property type="term" value="C:membrane"/>
    <property type="evidence" value="ECO:0007669"/>
    <property type="project" value="UniProtKB-SubCell"/>
</dbReference>
<dbReference type="Proteomes" id="UP000320333">
    <property type="component" value="Unassembled WGS sequence"/>
</dbReference>
<evidence type="ECO:0000256" key="2">
    <source>
        <dbReference type="ARBA" id="ARBA00010199"/>
    </source>
</evidence>
<evidence type="ECO:0000256" key="4">
    <source>
        <dbReference type="ARBA" id="ARBA00022989"/>
    </source>
</evidence>
<keyword evidence="4 7" id="KW-1133">Transmembrane helix</keyword>
<evidence type="ECO:0000256" key="5">
    <source>
        <dbReference type="ARBA" id="ARBA00023136"/>
    </source>
</evidence>
<reference evidence="8 9" key="1">
    <citation type="journal article" date="2019" name="Sci. Rep.">
        <title>Comparative genomics of chytrid fungi reveal insights into the obligate biotrophic and pathogenic lifestyle of Synchytrium endobioticum.</title>
        <authorList>
            <person name="van de Vossenberg B.T.L.H."/>
            <person name="Warris S."/>
            <person name="Nguyen H.D.T."/>
            <person name="van Gent-Pelzer M.P.E."/>
            <person name="Joly D.L."/>
            <person name="van de Geest H.C."/>
            <person name="Bonants P.J.M."/>
            <person name="Smith D.S."/>
            <person name="Levesque C.A."/>
            <person name="van der Lee T.A.J."/>
        </authorList>
    </citation>
    <scope>NUCLEOTIDE SEQUENCE [LARGE SCALE GENOMIC DNA]</scope>
    <source>
        <strain evidence="8 9">CBS 675.73</strain>
    </source>
</reference>
<evidence type="ECO:0008006" key="10">
    <source>
        <dbReference type="Google" id="ProtNLM"/>
    </source>
</evidence>
<accession>A0A507FL60</accession>
<dbReference type="InterPro" id="IPR045069">
    <property type="entry name" value="MATE_euk"/>
</dbReference>
<dbReference type="OrthoDB" id="2126698at2759"/>
<keyword evidence="5 7" id="KW-0472">Membrane</keyword>
<sequence length="727" mass="78711">MQGPTPKVTVPDASNDQVPASNAKTATSALDVPLQAEASSSHSTAPDQDQVPDDLVETGQDISRNAADGVDHRPPVLNLVETLPRSEPAPTYAPTPNDALDELLAGVEALHVHDATTTDTLRFEVVLTRDLDPNIPVANRALSPRRSNKLSATPAPYTVIVIRNGFPLAYTNIHYPKAYIAQDRFGFVRFGDLPNITVANAQQRAFDEENHADRASGYAFHKSCIMPRDRVSDDLIESQIIPSQQRTATESTPLLPRTNNHTEDEDFTVSALLVEAKAMAPLAWPVSVGYLLQMSLGIAAVVAVGRVSTNALASLALATLYANVTGYSLFVGMAAAIDTLCSQAFGEFLAGTGERKELGRHFSRTIFLMYSIAIPIAVMWWFTEPLLLLVGQDAEIAHLSAKFTKYLIPSLVPFILSESIKRLLMSQRIMSAQMFVIGLVAPLNCLLLYIFVVSEYRIGEDGIGAPICLTISHTVIAISLCLYTRYVQGGDSFAGWEWDQVLNVKKLKLVASLGFSGVLMTCSEWWAWEVVALAAGLISPTYLAAQTVVLNCASITYTIPLGFAIACSTRIGNALGSGQPHQARITAWGAFGTGAVIALFNSSFLFFARNSLGGYFSNDPQVIKVVAEILPLAAAFQAADVIGCIAGGILRGAGRPEIGAYLNLLGYYFFGIPVGLWMCFSVGLKLFGLWIGLTVALFVVAIVELVMIWRLDWNKEAENSHERSLQH</sequence>
<feature type="transmembrane region" description="Helical" evidence="7">
    <location>
        <begin position="689"/>
        <end position="709"/>
    </location>
</feature>
<organism evidence="8 9">
    <name type="scientific">Chytriomyces confervae</name>
    <dbReference type="NCBI Taxonomy" id="246404"/>
    <lineage>
        <taxon>Eukaryota</taxon>
        <taxon>Fungi</taxon>
        <taxon>Fungi incertae sedis</taxon>
        <taxon>Chytridiomycota</taxon>
        <taxon>Chytridiomycota incertae sedis</taxon>
        <taxon>Chytridiomycetes</taxon>
        <taxon>Chytridiales</taxon>
        <taxon>Chytriomycetaceae</taxon>
        <taxon>Chytriomyces</taxon>
    </lineage>
</organism>
<feature type="transmembrane region" description="Helical" evidence="7">
    <location>
        <begin position="282"/>
        <end position="304"/>
    </location>
</feature>
<feature type="transmembrane region" description="Helical" evidence="7">
    <location>
        <begin position="662"/>
        <end position="683"/>
    </location>
</feature>
<dbReference type="Pfam" id="PF01554">
    <property type="entry name" value="MatE"/>
    <property type="match status" value="2"/>
</dbReference>
<evidence type="ECO:0000313" key="9">
    <source>
        <dbReference type="Proteomes" id="UP000320333"/>
    </source>
</evidence>
<comment type="caution">
    <text evidence="8">The sequence shown here is derived from an EMBL/GenBank/DDBJ whole genome shotgun (WGS) entry which is preliminary data.</text>
</comment>
<dbReference type="STRING" id="246404.A0A507FL60"/>
<feature type="transmembrane region" description="Helical" evidence="7">
    <location>
        <begin position="507"/>
        <end position="528"/>
    </location>
</feature>
<protein>
    <recommendedName>
        <fullName evidence="10">Multidrug resistance protein, MATE family</fullName>
    </recommendedName>
</protein>
<feature type="transmembrane region" description="Helical" evidence="7">
    <location>
        <begin position="432"/>
        <end position="451"/>
    </location>
</feature>
<evidence type="ECO:0000256" key="6">
    <source>
        <dbReference type="SAM" id="MobiDB-lite"/>
    </source>
</evidence>
<keyword evidence="9" id="KW-1185">Reference proteome</keyword>
<feature type="region of interest" description="Disordered" evidence="6">
    <location>
        <begin position="1"/>
        <end position="54"/>
    </location>
</feature>
<feature type="transmembrane region" description="Helical" evidence="7">
    <location>
        <begin position="588"/>
        <end position="609"/>
    </location>
</feature>
<evidence type="ECO:0000256" key="3">
    <source>
        <dbReference type="ARBA" id="ARBA00022692"/>
    </source>
</evidence>
<feature type="transmembrane region" description="Helical" evidence="7">
    <location>
        <begin position="463"/>
        <end position="486"/>
    </location>
</feature>
<comment type="similarity">
    <text evidence="2">Belongs to the multi antimicrobial extrusion (MATE) (TC 2.A.66.1) family.</text>
</comment>
<comment type="subcellular location">
    <subcellularLocation>
        <location evidence="1">Membrane</location>
        <topology evidence="1">Multi-pass membrane protein</topology>
    </subcellularLocation>
</comment>
<gene>
    <name evidence="8" type="ORF">CcCBS67573_g01749</name>
</gene>
<dbReference type="PANTHER" id="PTHR11206">
    <property type="entry name" value="MULTIDRUG RESISTANCE PROTEIN"/>
    <property type="match status" value="1"/>
</dbReference>
<evidence type="ECO:0000256" key="1">
    <source>
        <dbReference type="ARBA" id="ARBA00004141"/>
    </source>
</evidence>